<reference evidence="2 3" key="1">
    <citation type="journal article" date="2015" name="BMC Genomics">
        <title>Genome mining reveals unlocked bioactive potential of marine Gram-negative bacteria.</title>
        <authorList>
            <person name="Machado H."/>
            <person name="Sonnenschein E.C."/>
            <person name="Melchiorsen J."/>
            <person name="Gram L."/>
        </authorList>
    </citation>
    <scope>NUCLEOTIDE SEQUENCE [LARGE SCALE GENOMIC DNA]</scope>
    <source>
        <strain evidence="2 3">S4054</strain>
    </source>
</reference>
<feature type="transmembrane region" description="Helical" evidence="1">
    <location>
        <begin position="107"/>
        <end position="125"/>
    </location>
</feature>
<feature type="transmembrane region" description="Helical" evidence="1">
    <location>
        <begin position="29"/>
        <end position="45"/>
    </location>
</feature>
<evidence type="ECO:0000313" key="2">
    <source>
        <dbReference type="EMBL" id="KKE83671.1"/>
    </source>
</evidence>
<dbReference type="InterPro" id="IPR021306">
    <property type="entry name" value="DUF2878"/>
</dbReference>
<keyword evidence="1" id="KW-0472">Membrane</keyword>
<keyword evidence="1" id="KW-1133">Transmembrane helix</keyword>
<feature type="transmembrane region" description="Helical" evidence="1">
    <location>
        <begin position="7"/>
        <end position="23"/>
    </location>
</feature>
<evidence type="ECO:0000313" key="3">
    <source>
        <dbReference type="Proteomes" id="UP000033434"/>
    </source>
</evidence>
<comment type="caution">
    <text evidence="2">The sequence shown here is derived from an EMBL/GenBank/DDBJ whole genome shotgun (WGS) entry which is preliminary data.</text>
</comment>
<proteinExistence type="predicted"/>
<dbReference type="Proteomes" id="UP000033434">
    <property type="component" value="Unassembled WGS sequence"/>
</dbReference>
<feature type="transmembrane region" description="Helical" evidence="1">
    <location>
        <begin position="52"/>
        <end position="72"/>
    </location>
</feature>
<name>A0A0F6ACX1_9GAMM</name>
<evidence type="ECO:0000256" key="1">
    <source>
        <dbReference type="SAM" id="Phobius"/>
    </source>
</evidence>
<dbReference type="EMBL" id="AUXW01000142">
    <property type="protein sequence ID" value="KKE83671.1"/>
    <property type="molecule type" value="Genomic_DNA"/>
</dbReference>
<dbReference type="PATRIC" id="fig|1129367.4.peg.2320"/>
<organism evidence="2 3">
    <name type="scientific">Pseudoalteromonas luteoviolacea S4054</name>
    <dbReference type="NCBI Taxonomy" id="1129367"/>
    <lineage>
        <taxon>Bacteria</taxon>
        <taxon>Pseudomonadati</taxon>
        <taxon>Pseudomonadota</taxon>
        <taxon>Gammaproteobacteria</taxon>
        <taxon>Alteromonadales</taxon>
        <taxon>Pseudoalteromonadaceae</taxon>
        <taxon>Pseudoalteromonas</taxon>
    </lineage>
</organism>
<feature type="transmembrane region" description="Helical" evidence="1">
    <location>
        <begin position="137"/>
        <end position="158"/>
    </location>
</feature>
<dbReference type="Pfam" id="PF11086">
    <property type="entry name" value="DUF2878"/>
    <property type="match status" value="1"/>
</dbReference>
<dbReference type="AlphaFoldDB" id="A0A0F6ACX1"/>
<evidence type="ECO:0008006" key="4">
    <source>
        <dbReference type="Google" id="ProtNLM"/>
    </source>
</evidence>
<keyword evidence="1" id="KW-0812">Transmembrane</keyword>
<dbReference type="RefSeq" id="WP_052960948.1">
    <property type="nucleotide sequence ID" value="NZ_AUXW01000142.1"/>
</dbReference>
<gene>
    <name evidence="2" type="ORF">N479_12655</name>
</gene>
<sequence>MMKKYSVVTNFVLFQLAWFSVFFLKENALLPVATTIALMFLLSAHKGRDFKFVLVGLSVGLSIEIIAVTVGVINYGTALIPIWLVMLWIALLFSFRESLNKLFHLPIKFRAPIVWLCTPGSYYAGSKAGVLSTLEPLWLFWIIYGAIWFIGFECLRWLDAQSHIRRNDEVIS</sequence>
<accession>A0A0F6ACX1</accession>
<feature type="transmembrane region" description="Helical" evidence="1">
    <location>
        <begin position="78"/>
        <end position="95"/>
    </location>
</feature>
<protein>
    <recommendedName>
        <fullName evidence="4">DUF2878 domain-containing protein</fullName>
    </recommendedName>
</protein>